<evidence type="ECO:0000256" key="1">
    <source>
        <dbReference type="ARBA" id="ARBA00004123"/>
    </source>
</evidence>
<feature type="domain" description="C3HC-type" evidence="4">
    <location>
        <begin position="79"/>
        <end position="204"/>
    </location>
</feature>
<comment type="subcellular location">
    <subcellularLocation>
        <location evidence="1">Nucleus</location>
    </subcellularLocation>
</comment>
<name>A0AAD7PIV5_QUISA</name>
<dbReference type="GO" id="GO:0008270">
    <property type="term" value="F:zinc ion binding"/>
    <property type="evidence" value="ECO:0007669"/>
    <property type="project" value="InterPro"/>
</dbReference>
<evidence type="ECO:0000256" key="3">
    <source>
        <dbReference type="SAM" id="MobiDB-lite"/>
    </source>
</evidence>
<dbReference type="InterPro" id="IPR012935">
    <property type="entry name" value="NuBaID_N"/>
</dbReference>
<dbReference type="KEGG" id="qsa:O6P43_022987"/>
<keyword evidence="2" id="KW-0539">Nucleus</keyword>
<evidence type="ECO:0000313" key="6">
    <source>
        <dbReference type="Proteomes" id="UP001163823"/>
    </source>
</evidence>
<evidence type="ECO:0000256" key="2">
    <source>
        <dbReference type="ARBA" id="ARBA00023242"/>
    </source>
</evidence>
<keyword evidence="6" id="KW-1185">Reference proteome</keyword>
<protein>
    <submittedName>
        <fullName evidence="5">C3HC zinc finger-like protein</fullName>
    </submittedName>
</protein>
<reference evidence="5" key="1">
    <citation type="journal article" date="2023" name="Science">
        <title>Elucidation of the pathway for biosynthesis of saponin adjuvants from the soapbark tree.</title>
        <authorList>
            <person name="Reed J."/>
            <person name="Orme A."/>
            <person name="El-Demerdash A."/>
            <person name="Owen C."/>
            <person name="Martin L.B.B."/>
            <person name="Misra R.C."/>
            <person name="Kikuchi S."/>
            <person name="Rejzek M."/>
            <person name="Martin A.C."/>
            <person name="Harkess A."/>
            <person name="Leebens-Mack J."/>
            <person name="Louveau T."/>
            <person name="Stephenson M.J."/>
            <person name="Osbourn A."/>
        </authorList>
    </citation>
    <scope>NUCLEOTIDE SEQUENCE</scope>
    <source>
        <strain evidence="5">S10</strain>
    </source>
</reference>
<feature type="region of interest" description="Disordered" evidence="3">
    <location>
        <begin position="305"/>
        <end position="329"/>
    </location>
</feature>
<dbReference type="PANTHER" id="PTHR15835:SF6">
    <property type="entry name" value="ZINC FINGER C3HC-TYPE PROTEIN 1"/>
    <property type="match status" value="1"/>
</dbReference>
<gene>
    <name evidence="5" type="ORF">O6P43_022987</name>
</gene>
<accession>A0AAD7PIV5</accession>
<dbReference type="PANTHER" id="PTHR15835">
    <property type="entry name" value="NUCLEAR-INTERACTING PARTNER OF ALK"/>
    <property type="match status" value="1"/>
</dbReference>
<proteinExistence type="predicted"/>
<comment type="caution">
    <text evidence="5">The sequence shown here is derived from an EMBL/GenBank/DDBJ whole genome shotgun (WGS) entry which is preliminary data.</text>
</comment>
<dbReference type="Proteomes" id="UP001163823">
    <property type="component" value="Chromosome 9"/>
</dbReference>
<evidence type="ECO:0000313" key="5">
    <source>
        <dbReference type="EMBL" id="KAJ7956564.1"/>
    </source>
</evidence>
<dbReference type="GO" id="GO:0005634">
    <property type="term" value="C:nucleus"/>
    <property type="evidence" value="ECO:0007669"/>
    <property type="project" value="UniProtKB-SubCell"/>
</dbReference>
<feature type="region of interest" description="Disordered" evidence="3">
    <location>
        <begin position="18"/>
        <end position="78"/>
    </location>
</feature>
<dbReference type="AlphaFoldDB" id="A0AAD7PIV5"/>
<feature type="region of interest" description="Disordered" evidence="3">
    <location>
        <begin position="229"/>
        <end position="248"/>
    </location>
</feature>
<dbReference type="Pfam" id="PF07967">
    <property type="entry name" value="zf-C3HC"/>
    <property type="match status" value="1"/>
</dbReference>
<evidence type="ECO:0000259" key="4">
    <source>
        <dbReference type="Pfam" id="PF07967"/>
    </source>
</evidence>
<feature type="compositionally biased region" description="Polar residues" evidence="3">
    <location>
        <begin position="51"/>
        <end position="61"/>
    </location>
</feature>
<feature type="region of interest" description="Disordered" evidence="3">
    <location>
        <begin position="679"/>
        <end position="701"/>
    </location>
</feature>
<organism evidence="5 6">
    <name type="scientific">Quillaja saponaria</name>
    <name type="common">Soap bark tree</name>
    <dbReference type="NCBI Taxonomy" id="32244"/>
    <lineage>
        <taxon>Eukaryota</taxon>
        <taxon>Viridiplantae</taxon>
        <taxon>Streptophyta</taxon>
        <taxon>Embryophyta</taxon>
        <taxon>Tracheophyta</taxon>
        <taxon>Spermatophyta</taxon>
        <taxon>Magnoliopsida</taxon>
        <taxon>eudicotyledons</taxon>
        <taxon>Gunneridae</taxon>
        <taxon>Pentapetalae</taxon>
        <taxon>rosids</taxon>
        <taxon>fabids</taxon>
        <taxon>Fabales</taxon>
        <taxon>Quillajaceae</taxon>
        <taxon>Quillaja</taxon>
    </lineage>
</organism>
<sequence>MAQDSEKRFLSIMDKLFHAPKSIPHSSSSSGEQQSTGKKRSRQLSALGLLGTNSRGNSVEGQQLLPAPSGSPQAPLCRPWDRGDFIRRLATFKSMTWFAKPEVVSAVNCARRGWINVDMDTIACEACGARLFFSTPASWAQQQVEKAALVFSLKLDNGHKLLCPWVDNACDETVAHFPPTPSPVLVDSFRERCSALLQLSALPQISSSAINYVRTPLLEKFLGQSSIQECGNGSEKNRESEQFGNEHEKDSAKLYYQAQKLLSLYGWEPRPLPYLVDCQDGSNQSLTNSSHTVADRRNNSSIILHSANTDGSMGTGEDSDDSSGEQNDPSSVVLDCSLCGATVGLWSFSTIPRPAEFFRLIGYTEVSGENGSGARDSGNENNLGRREGVIDVPSHVATTSKGGFSNLNLTIAGGPPPTKQNFRATISLPVIGQNLRSRISHDSDFEDHAHDNREDVLSNSFQEGRDYNGNATAGQIVPNLSKKRKICGHGTFCHARVADSGADNLAESTQNVLQASIQNDKPLTNAEVDVMNNLVAKDPSSSQVNNSLIATTDADSNCGNDSLLMVASGNSCLQQNFDRDVVCFNEPSSLGHKESLEVVSYISGRDLIQPLLDKGMEFDPIRQHRHFCPWIASMGNGEPGSQQTLSALFHQKESEHSLKKSPLSTSIIKVDDPIGSVRKLFESPSTKRMKRTRQSSQSTEN</sequence>
<feature type="compositionally biased region" description="Basic and acidic residues" evidence="3">
    <location>
        <begin position="235"/>
        <end position="248"/>
    </location>
</feature>
<dbReference type="EMBL" id="JARAOO010000009">
    <property type="protein sequence ID" value="KAJ7956564.1"/>
    <property type="molecule type" value="Genomic_DNA"/>
</dbReference>